<evidence type="ECO:0000256" key="1">
    <source>
        <dbReference type="SAM" id="Phobius"/>
    </source>
</evidence>
<dbReference type="EMBL" id="JACVEL010000002">
    <property type="protein sequence ID" value="MBC9811860.1"/>
    <property type="molecule type" value="Genomic_DNA"/>
</dbReference>
<keyword evidence="1" id="KW-0472">Membrane</keyword>
<dbReference type="Proteomes" id="UP000652681">
    <property type="component" value="Unassembled WGS sequence"/>
</dbReference>
<name>A0A8J6U204_9FLAO</name>
<evidence type="ECO:0000313" key="3">
    <source>
        <dbReference type="Proteomes" id="UP000652681"/>
    </source>
</evidence>
<proteinExistence type="predicted"/>
<keyword evidence="1" id="KW-1133">Transmembrane helix</keyword>
<sequence>MPKALKILIGIFVLLFAGAVLFVYFRTRQQLDYVKNESSEQVEPAVSTLYFPVYIAVDDLQQLANKKLKRILAEETQPMKNQKDSVELKVTRTGNVTFRLKNEQLYTTIPLKVDIVLIKKVGKSAVRIFEKQPLTFTISAHLLSSVDLNEYIQLKTKTQLQSIEWIEEPVAEIAGFQINLKKIVEKKLLEKSTELIATVDQVLTEKVNLVKPVKKSGRIFKKTSR</sequence>
<dbReference type="Pfam" id="PF14356">
    <property type="entry name" value="DUF4403"/>
    <property type="match status" value="1"/>
</dbReference>
<accession>A0A8J6U204</accession>
<reference evidence="2" key="1">
    <citation type="submission" date="2020-09" db="EMBL/GenBank/DDBJ databases">
        <title>Taishania pollutisoli gen. nov., sp. nov., Isolated from Tetrabromobisphenol A-Contaminated Soil.</title>
        <authorList>
            <person name="Chen Q."/>
        </authorList>
    </citation>
    <scope>NUCLEOTIDE SEQUENCE</scope>
    <source>
        <strain evidence="2">CZZ-1</strain>
    </source>
</reference>
<dbReference type="AlphaFoldDB" id="A0A8J6U204"/>
<feature type="transmembrane region" description="Helical" evidence="1">
    <location>
        <begin position="7"/>
        <end position="25"/>
    </location>
</feature>
<comment type="caution">
    <text evidence="2">The sequence shown here is derived from an EMBL/GenBank/DDBJ whole genome shotgun (WGS) entry which is preliminary data.</text>
</comment>
<dbReference type="InterPro" id="IPR025515">
    <property type="entry name" value="DUF4403"/>
</dbReference>
<organism evidence="2 3">
    <name type="scientific">Taishania pollutisoli</name>
    <dbReference type="NCBI Taxonomy" id="2766479"/>
    <lineage>
        <taxon>Bacteria</taxon>
        <taxon>Pseudomonadati</taxon>
        <taxon>Bacteroidota</taxon>
        <taxon>Flavobacteriia</taxon>
        <taxon>Flavobacteriales</taxon>
        <taxon>Crocinitomicaceae</taxon>
        <taxon>Taishania</taxon>
    </lineage>
</organism>
<gene>
    <name evidence="2" type="ORF">H9Y05_05155</name>
</gene>
<keyword evidence="3" id="KW-1185">Reference proteome</keyword>
<evidence type="ECO:0000313" key="2">
    <source>
        <dbReference type="EMBL" id="MBC9811860.1"/>
    </source>
</evidence>
<keyword evidence="1" id="KW-0812">Transmembrane</keyword>
<protein>
    <submittedName>
        <fullName evidence="2">DUF4403 family protein</fullName>
    </submittedName>
</protein>